<dbReference type="PANTHER" id="PTHR15002">
    <property type="entry name" value="RIBOSOMAL BIOGENESIS PROTEIN LAS1L"/>
    <property type="match status" value="1"/>
</dbReference>
<dbReference type="Pfam" id="PF04031">
    <property type="entry name" value="Las1"/>
    <property type="match status" value="1"/>
</dbReference>
<dbReference type="GO" id="GO:0000460">
    <property type="term" value="P:maturation of 5.8S rRNA"/>
    <property type="evidence" value="ECO:0007669"/>
    <property type="project" value="TreeGrafter"/>
</dbReference>
<name>A0A7R9GG87_9CRUS</name>
<reference evidence="2" key="1">
    <citation type="submission" date="2020-11" db="EMBL/GenBank/DDBJ databases">
        <authorList>
            <person name="Tran Van P."/>
        </authorList>
    </citation>
    <scope>NUCLEOTIDE SEQUENCE</scope>
</reference>
<dbReference type="OrthoDB" id="6340012at2759"/>
<dbReference type="Proteomes" id="UP000678499">
    <property type="component" value="Unassembled WGS sequence"/>
</dbReference>
<dbReference type="EMBL" id="CAJPEX010001686">
    <property type="protein sequence ID" value="CAG0919706.1"/>
    <property type="molecule type" value="Genomic_DNA"/>
</dbReference>
<protein>
    <recommendedName>
        <fullName evidence="4">Ribosomal biogenesis protein LAS1L</fullName>
    </recommendedName>
</protein>
<gene>
    <name evidence="2" type="ORF">NMOB1V02_LOCUS7223</name>
</gene>
<sequence>MSMSKSKNFVLEVQEWNKVYDALYKSNDRDLKEWALGRISVWRARFPRIPTGMDVTERLFRALLKAEDLKLSRVGGFVNATSAQIADAHSCLGFAVIRFVNLITDLNQKNAHHRPIHETAKDFMIPAWIVELRHDAAHSGVPSIYRLTDAARCCIQWLEERYWAEEKPSLNQKVDVWKDRENLIDDDGVEEVNPCEELLEKYVKEVDAKSQGEEGFEDLLDALTYVVSQNTDEFVDTLLRPGFFLPSEKSEKEISFEMWLPLLNAMHNASLYSLPLLLEKLLKMKTSSQRGPKSEKAVAQWFLFITRQVARTQLSNPAEGKIPPEEPVELGLPSDSNLCVSCVDHDVPVNWDWLLLSDPTFEPGGRYVIPPEEPVELGLPSDSNLCVSCVDHDVPVNWDWLLQLAVRFPHQYTKYYLPVLCFLTNSSDEKLSNLQKMLTSFLDSTEVAKETVEETEKMEGDEEMEDEGDDCGWTLCS</sequence>
<dbReference type="GO" id="GO:0030687">
    <property type="term" value="C:preribosome, large subunit precursor"/>
    <property type="evidence" value="ECO:0007669"/>
    <property type="project" value="TreeGrafter"/>
</dbReference>
<feature type="region of interest" description="Disordered" evidence="1">
    <location>
        <begin position="454"/>
        <end position="477"/>
    </location>
</feature>
<dbReference type="EMBL" id="OA883723">
    <property type="protein sequence ID" value="CAD7279554.1"/>
    <property type="molecule type" value="Genomic_DNA"/>
</dbReference>
<evidence type="ECO:0008006" key="4">
    <source>
        <dbReference type="Google" id="ProtNLM"/>
    </source>
</evidence>
<feature type="compositionally biased region" description="Acidic residues" evidence="1">
    <location>
        <begin position="459"/>
        <end position="470"/>
    </location>
</feature>
<dbReference type="PANTHER" id="PTHR15002:SF0">
    <property type="entry name" value="RIBOSOMAL BIOGENESIS PROTEIN LAS1L"/>
    <property type="match status" value="1"/>
</dbReference>
<dbReference type="GO" id="GO:0000470">
    <property type="term" value="P:maturation of LSU-rRNA"/>
    <property type="evidence" value="ECO:0007669"/>
    <property type="project" value="TreeGrafter"/>
</dbReference>
<dbReference type="InterPro" id="IPR007174">
    <property type="entry name" value="Las1"/>
</dbReference>
<proteinExistence type="predicted"/>
<organism evidence="2">
    <name type="scientific">Notodromas monacha</name>
    <dbReference type="NCBI Taxonomy" id="399045"/>
    <lineage>
        <taxon>Eukaryota</taxon>
        <taxon>Metazoa</taxon>
        <taxon>Ecdysozoa</taxon>
        <taxon>Arthropoda</taxon>
        <taxon>Crustacea</taxon>
        <taxon>Oligostraca</taxon>
        <taxon>Ostracoda</taxon>
        <taxon>Podocopa</taxon>
        <taxon>Podocopida</taxon>
        <taxon>Cypridocopina</taxon>
        <taxon>Cypridoidea</taxon>
        <taxon>Cyprididae</taxon>
        <taxon>Notodromas</taxon>
    </lineage>
</organism>
<accession>A0A7R9GG87</accession>
<evidence type="ECO:0000313" key="3">
    <source>
        <dbReference type="Proteomes" id="UP000678499"/>
    </source>
</evidence>
<dbReference type="GO" id="GO:0004519">
    <property type="term" value="F:endonuclease activity"/>
    <property type="evidence" value="ECO:0007669"/>
    <property type="project" value="InterPro"/>
</dbReference>
<evidence type="ECO:0000256" key="1">
    <source>
        <dbReference type="SAM" id="MobiDB-lite"/>
    </source>
</evidence>
<keyword evidence="3" id="KW-1185">Reference proteome</keyword>
<dbReference type="GO" id="GO:0090730">
    <property type="term" value="C:Las1 complex"/>
    <property type="evidence" value="ECO:0007669"/>
    <property type="project" value="InterPro"/>
</dbReference>
<evidence type="ECO:0000313" key="2">
    <source>
        <dbReference type="EMBL" id="CAD7279554.1"/>
    </source>
</evidence>
<dbReference type="AlphaFoldDB" id="A0A7R9GG87"/>
<feature type="non-terminal residue" evidence="2">
    <location>
        <position position="1"/>
    </location>
</feature>